<dbReference type="InterPro" id="IPR036962">
    <property type="entry name" value="Glyco_hydro_3_N_sf"/>
</dbReference>
<dbReference type="InterPro" id="IPR013783">
    <property type="entry name" value="Ig-like_fold"/>
</dbReference>
<dbReference type="Gene3D" id="2.60.40.10">
    <property type="entry name" value="Immunoglobulins"/>
    <property type="match status" value="2"/>
</dbReference>
<dbReference type="InterPro" id="IPR018905">
    <property type="entry name" value="A-galactase_NEW3"/>
</dbReference>
<dbReference type="InterPro" id="IPR002772">
    <property type="entry name" value="Glyco_hydro_3_C"/>
</dbReference>
<evidence type="ECO:0000313" key="6">
    <source>
        <dbReference type="Proteomes" id="UP000014139"/>
    </source>
</evidence>
<dbReference type="GO" id="GO:0046556">
    <property type="term" value="F:alpha-L-arabinofuranosidase activity"/>
    <property type="evidence" value="ECO:0007669"/>
    <property type="project" value="TreeGrafter"/>
</dbReference>
<dbReference type="InterPro" id="IPR008964">
    <property type="entry name" value="Invasin/intimin_cell_adhesion"/>
</dbReference>
<comment type="similarity">
    <text evidence="1">Belongs to the glycosyl hydrolase 3 family.</text>
</comment>
<reference evidence="5 6" key="1">
    <citation type="submission" date="2013-02" db="EMBL/GenBank/DDBJ databases">
        <title>Draft genome sequence of Amycolatopsis vancoresmycina strain DSM 44592T.</title>
        <authorList>
            <person name="Kumar S."/>
            <person name="Kaur N."/>
            <person name="Kaur C."/>
            <person name="Raghava G.P.S."/>
            <person name="Mayilraj S."/>
        </authorList>
    </citation>
    <scope>NUCLEOTIDE SEQUENCE [LARGE SCALE GENOMIC DNA]</scope>
    <source>
        <strain evidence="5 6">DSM 44592</strain>
    </source>
</reference>
<dbReference type="OrthoDB" id="9803863at2"/>
<dbReference type="InterPro" id="IPR001764">
    <property type="entry name" value="Glyco_hydro_3_N"/>
</dbReference>
<protein>
    <submittedName>
        <fullName evidence="5">Beta-glucosidase</fullName>
    </submittedName>
</protein>
<dbReference type="InterPro" id="IPR036881">
    <property type="entry name" value="Glyco_hydro_3_C_sf"/>
</dbReference>
<gene>
    <name evidence="5" type="ORF">H480_13493</name>
</gene>
<dbReference type="PANTHER" id="PTHR42721">
    <property type="entry name" value="SUGAR HYDROLASE-RELATED"/>
    <property type="match status" value="1"/>
</dbReference>
<dbReference type="Pfam" id="PF14310">
    <property type="entry name" value="Fn3-like"/>
    <property type="match status" value="1"/>
</dbReference>
<dbReference type="GO" id="GO:0031222">
    <property type="term" value="P:arabinan catabolic process"/>
    <property type="evidence" value="ECO:0007669"/>
    <property type="project" value="TreeGrafter"/>
</dbReference>
<dbReference type="RefSeq" id="WP_003078483.1">
    <property type="nucleotide sequence ID" value="NZ_AOUO01000181.1"/>
</dbReference>
<dbReference type="GO" id="GO:0009044">
    <property type="term" value="F:xylan 1,4-beta-xylosidase activity"/>
    <property type="evidence" value="ECO:0007669"/>
    <property type="project" value="InterPro"/>
</dbReference>
<dbReference type="InterPro" id="IPR017853">
    <property type="entry name" value="GH"/>
</dbReference>
<dbReference type="Pfam" id="PF02368">
    <property type="entry name" value="Big_2"/>
    <property type="match status" value="1"/>
</dbReference>
<dbReference type="InterPro" id="IPR003343">
    <property type="entry name" value="Big_2"/>
</dbReference>
<dbReference type="eggNOG" id="COG1472">
    <property type="taxonomic scope" value="Bacteria"/>
</dbReference>
<dbReference type="PATRIC" id="fig|1292037.4.peg.2572"/>
<dbReference type="AlphaFoldDB" id="R1ICD2"/>
<keyword evidence="3" id="KW-0378">Hydrolase</keyword>
<evidence type="ECO:0000256" key="2">
    <source>
        <dbReference type="ARBA" id="ARBA00022729"/>
    </source>
</evidence>
<dbReference type="Pfam" id="PF00933">
    <property type="entry name" value="Glyco_hydro_3"/>
    <property type="match status" value="1"/>
</dbReference>
<dbReference type="Gene3D" id="3.20.20.300">
    <property type="entry name" value="Glycoside hydrolase, family 3, N-terminal domain"/>
    <property type="match status" value="1"/>
</dbReference>
<keyword evidence="6" id="KW-1185">Reference proteome</keyword>
<dbReference type="Proteomes" id="UP000014139">
    <property type="component" value="Unassembled WGS sequence"/>
</dbReference>
<dbReference type="SUPFAM" id="SSF51445">
    <property type="entry name" value="(Trans)glycosidases"/>
    <property type="match status" value="1"/>
</dbReference>
<evidence type="ECO:0000313" key="5">
    <source>
        <dbReference type="EMBL" id="EOD68014.1"/>
    </source>
</evidence>
<dbReference type="SMART" id="SM01217">
    <property type="entry name" value="Fn3_like"/>
    <property type="match status" value="1"/>
</dbReference>
<dbReference type="eggNOG" id="COG1470">
    <property type="taxonomic scope" value="Bacteria"/>
</dbReference>
<dbReference type="Pfam" id="PF10633">
    <property type="entry name" value="NPCBM_assoc"/>
    <property type="match status" value="1"/>
</dbReference>
<dbReference type="InterPro" id="IPR026891">
    <property type="entry name" value="Fn3-like"/>
</dbReference>
<name>R1ICD2_9PSEU</name>
<dbReference type="GO" id="GO:0045493">
    <property type="term" value="P:xylan catabolic process"/>
    <property type="evidence" value="ECO:0007669"/>
    <property type="project" value="InterPro"/>
</dbReference>
<dbReference type="PANTHER" id="PTHR42721:SF3">
    <property type="entry name" value="BETA-D-XYLOSIDASE 5-RELATED"/>
    <property type="match status" value="1"/>
</dbReference>
<dbReference type="EMBL" id="AOUO01000181">
    <property type="protein sequence ID" value="EOD68014.1"/>
    <property type="molecule type" value="Genomic_DNA"/>
</dbReference>
<accession>R1ICD2</accession>
<organism evidence="5 6">
    <name type="scientific">Amycolatopsis vancoresmycina DSM 44592</name>
    <dbReference type="NCBI Taxonomy" id="1292037"/>
    <lineage>
        <taxon>Bacteria</taxon>
        <taxon>Bacillati</taxon>
        <taxon>Actinomycetota</taxon>
        <taxon>Actinomycetes</taxon>
        <taxon>Pseudonocardiales</taxon>
        <taxon>Pseudonocardiaceae</taxon>
        <taxon>Amycolatopsis</taxon>
    </lineage>
</organism>
<dbReference type="Gene3D" id="2.60.40.1080">
    <property type="match status" value="1"/>
</dbReference>
<evidence type="ECO:0000259" key="4">
    <source>
        <dbReference type="SMART" id="SM01217"/>
    </source>
</evidence>
<dbReference type="InterPro" id="IPR044993">
    <property type="entry name" value="BXL"/>
</dbReference>
<sequence length="1213" mass="125222">MPLLSPGRRLTATALTAAIAAATFVVPAAAGVPAALPVYRDTRYSFAERAADLVSRMTLPEKVLQLHTNSAPAIPRLGVQQYTYWSEGQHGLNTLGANTDHGTDTGGVHATSFPTNLASTMSWDPDLLYQETTAISDEARGMLDKSLWGVAQNNIGPDKNGYGSLTYWAPTVNLDRDPRWGRTDEGFGEDPFFVAKMAGAFVNGYQGQTPSGRPMTPYLKVAATAKHYALNNVENDRHADSSDTTDANIRDYYTAQFRSLIQDAHVSGLMTSYNAINGTPAPANTYTANALAQRTYGFDGYTTSDCGAVGDVYAPGSHDWAPPGWTTTTAGAATQWTNTATGQQVSGAAGGQAYALRAGTQLNCTGSEATVANVEEAIKAGVLSEGVLDNALVHVFTTRMQTGEFDPPDRVAYTKITKDQIQSAAHHALAAKVAANSLVLLKNDALPGTGKPLLPADPAKLGSVVVVGDLAGKVTLGGYSGEPAVQVTAVQGITAALKAANPAATVTFDACGTSTGTTTAAACAPATLEAIKTADLVVVSAGTDTNTATEGKDRTSIAMPGNYDSLIDQVKAAGNPRTALAVQAGGAVSLTHAKDGVPAIVFSAYNGESQGTALADVLFGRQNPSGHLNFTWYADDSQLPAIKNYGLTPSQTGGLGRTYQYFTGTPAYPFGYGLSYTNFTYSRVHADTRHVTADGQVTVHVDVTNTGGTAGAAVAQLYAATAFGVPGVELPRRRLAGFRKTGVLAPGQTQHLAIPVRITDLALWDEGKHRQVVYDGSYRFGVGADADHLAGSAAVTVSGASTPKTRSVSVQPGQVVFAPGARLDLTGRNPWIADDTAQAAQHVPADHVVEAVRDDQSFTDLAHARIGYRSSDPRVAQVSRTGQVTMVAPGVATISVTVDGVTGSTPVVVKQPFSLAAPAQVQAGTTYPVTTTLPNPAGARPLRDVTMTLDVPAGWTVKATSPATFPVVQPGQTVTTTWEVGVPASAQPGKFAVSAQATFTSANGPGASVDATTVLLPHPPYPSLAAAYNNVGTSDDATPGAGNFDGGNASFSAQALAAATPSLTPGATFTHDGLTFTWPDAPPGGQDNVVAGGVAGGQTIAISGSGHTLGLIGAGDYGSPSGTATVTYTDGTTESHSVSFADWWANAATGGDILTTLPYLNNSNGRLNQPVSLYYAPIPLQPGKTVRYLTLPDVSDGANMGTAAMHIFTVAIG</sequence>
<evidence type="ECO:0000256" key="3">
    <source>
        <dbReference type="ARBA" id="ARBA00022801"/>
    </source>
</evidence>
<proteinExistence type="inferred from homology"/>
<dbReference type="Pfam" id="PF01915">
    <property type="entry name" value="Glyco_hydro_3_C"/>
    <property type="match status" value="1"/>
</dbReference>
<feature type="domain" description="Fibronectin type III-like" evidence="4">
    <location>
        <begin position="713"/>
        <end position="786"/>
    </location>
</feature>
<dbReference type="SUPFAM" id="SSF49373">
    <property type="entry name" value="Invasin/intimin cell-adhesion fragments"/>
    <property type="match status" value="1"/>
</dbReference>
<dbReference type="Gene3D" id="3.40.50.1700">
    <property type="entry name" value="Glycoside hydrolase family 3 C-terminal domain"/>
    <property type="match status" value="1"/>
</dbReference>
<comment type="caution">
    <text evidence="5">The sequence shown here is derived from an EMBL/GenBank/DDBJ whole genome shotgun (WGS) entry which is preliminary data.</text>
</comment>
<dbReference type="SUPFAM" id="SSF52279">
    <property type="entry name" value="Beta-D-glucan exohydrolase, C-terminal domain"/>
    <property type="match status" value="1"/>
</dbReference>
<keyword evidence="2" id="KW-0732">Signal</keyword>
<evidence type="ECO:0000256" key="1">
    <source>
        <dbReference type="ARBA" id="ARBA00005336"/>
    </source>
</evidence>